<organism evidence="7 8">
    <name type="scientific">Isoptericola halotolerans</name>
    <dbReference type="NCBI Taxonomy" id="300560"/>
    <lineage>
        <taxon>Bacteria</taxon>
        <taxon>Bacillati</taxon>
        <taxon>Actinomycetota</taxon>
        <taxon>Actinomycetes</taxon>
        <taxon>Micrococcales</taxon>
        <taxon>Promicromonosporaceae</taxon>
        <taxon>Isoptericola</taxon>
    </lineage>
</organism>
<evidence type="ECO:0000256" key="1">
    <source>
        <dbReference type="ARBA" id="ARBA00004127"/>
    </source>
</evidence>
<dbReference type="Proteomes" id="UP000239895">
    <property type="component" value="Unassembled WGS sequence"/>
</dbReference>
<comment type="caution">
    <text evidence="7">The sequence shown here is derived from an EMBL/GenBank/DDBJ whole genome shotgun (WGS) entry which is preliminary data.</text>
</comment>
<keyword evidence="8" id="KW-1185">Reference proteome</keyword>
<evidence type="ECO:0000256" key="2">
    <source>
        <dbReference type="ARBA" id="ARBA00022692"/>
    </source>
</evidence>
<keyword evidence="2 5" id="KW-0812">Transmembrane</keyword>
<dbReference type="Pfam" id="PF02656">
    <property type="entry name" value="DUF202"/>
    <property type="match status" value="1"/>
</dbReference>
<protein>
    <submittedName>
        <fullName evidence="7">Uncharacterized protein DUF202</fullName>
    </submittedName>
</protein>
<comment type="subcellular location">
    <subcellularLocation>
        <location evidence="1">Endomembrane system</location>
        <topology evidence="1">Multi-pass membrane protein</topology>
    </subcellularLocation>
</comment>
<evidence type="ECO:0000313" key="7">
    <source>
        <dbReference type="EMBL" id="PRZ05749.1"/>
    </source>
</evidence>
<evidence type="ECO:0000256" key="3">
    <source>
        <dbReference type="ARBA" id="ARBA00022989"/>
    </source>
</evidence>
<evidence type="ECO:0000313" key="8">
    <source>
        <dbReference type="Proteomes" id="UP000239895"/>
    </source>
</evidence>
<feature type="transmembrane region" description="Helical" evidence="5">
    <location>
        <begin position="93"/>
        <end position="113"/>
    </location>
</feature>
<dbReference type="InterPro" id="IPR003807">
    <property type="entry name" value="DUF202"/>
</dbReference>
<keyword evidence="4 5" id="KW-0472">Membrane</keyword>
<dbReference type="EMBL" id="PVTX01000007">
    <property type="protein sequence ID" value="PRZ05749.1"/>
    <property type="molecule type" value="Genomic_DNA"/>
</dbReference>
<gene>
    <name evidence="7" type="ORF">BCL65_107237</name>
</gene>
<evidence type="ECO:0000256" key="5">
    <source>
        <dbReference type="SAM" id="Phobius"/>
    </source>
</evidence>
<feature type="transmembrane region" description="Helical" evidence="5">
    <location>
        <begin position="51"/>
        <end position="69"/>
    </location>
</feature>
<evidence type="ECO:0000256" key="4">
    <source>
        <dbReference type="ARBA" id="ARBA00023136"/>
    </source>
</evidence>
<proteinExistence type="predicted"/>
<reference evidence="7 8" key="1">
    <citation type="submission" date="2018-03" db="EMBL/GenBank/DDBJ databases">
        <title>Comparative analysis of microorganisms from saline springs in Andes Mountain Range, Colombia.</title>
        <authorList>
            <person name="Rubin E."/>
        </authorList>
    </citation>
    <scope>NUCLEOTIDE SEQUENCE [LARGE SCALE GENOMIC DNA]</scope>
    <source>
        <strain evidence="7 8">CG 23</strain>
    </source>
</reference>
<feature type="transmembrane region" description="Helical" evidence="5">
    <location>
        <begin position="28"/>
        <end position="45"/>
    </location>
</feature>
<name>A0ABX5ED42_9MICO</name>
<sequence length="114" mass="12120">MSDPAQAPDRGERGLAAERTALAWRRTLLSFIAACLVAIQVFPTVQGSRALALAAGIALALTPPMWWFAAQHARHTGARLQEETPRLRHGRRIALICAGTGLLGAGGVVLVLVF</sequence>
<accession>A0ABX5ED42</accession>
<feature type="domain" description="DUF202" evidence="6">
    <location>
        <begin position="14"/>
        <end position="63"/>
    </location>
</feature>
<evidence type="ECO:0000259" key="6">
    <source>
        <dbReference type="Pfam" id="PF02656"/>
    </source>
</evidence>
<keyword evidence="3 5" id="KW-1133">Transmembrane helix</keyword>
<dbReference type="RefSeq" id="WP_106268253.1">
    <property type="nucleotide sequence ID" value="NZ_PVTX01000007.1"/>
</dbReference>